<dbReference type="RefSeq" id="WP_376845863.1">
    <property type="nucleotide sequence ID" value="NZ_JBHSFW010000003.1"/>
</dbReference>
<keyword evidence="3" id="KW-1185">Reference proteome</keyword>
<dbReference type="Pfam" id="PF13354">
    <property type="entry name" value="Beta-lactamase2"/>
    <property type="match status" value="1"/>
</dbReference>
<reference evidence="3" key="1">
    <citation type="journal article" date="2019" name="Int. J. Syst. Evol. Microbiol.">
        <title>The Global Catalogue of Microorganisms (GCM) 10K type strain sequencing project: providing services to taxonomists for standard genome sequencing and annotation.</title>
        <authorList>
            <consortium name="The Broad Institute Genomics Platform"/>
            <consortium name="The Broad Institute Genome Sequencing Center for Infectious Disease"/>
            <person name="Wu L."/>
            <person name="Ma J."/>
        </authorList>
    </citation>
    <scope>NUCLEOTIDE SEQUENCE [LARGE SCALE GENOMIC DNA]</scope>
    <source>
        <strain evidence="3">CGMCC 1.16306</strain>
    </source>
</reference>
<protein>
    <submittedName>
        <fullName evidence="2">Serine hydrolase</fullName>
    </submittedName>
</protein>
<keyword evidence="2" id="KW-0378">Hydrolase</keyword>
<organism evidence="2 3">
    <name type="scientific">Camelliibacillus cellulosilyticus</name>
    <dbReference type="NCBI Taxonomy" id="2174486"/>
    <lineage>
        <taxon>Bacteria</taxon>
        <taxon>Bacillati</taxon>
        <taxon>Bacillota</taxon>
        <taxon>Bacilli</taxon>
        <taxon>Bacillales</taxon>
        <taxon>Sporolactobacillaceae</taxon>
        <taxon>Camelliibacillus</taxon>
    </lineage>
</organism>
<dbReference type="Proteomes" id="UP001596022">
    <property type="component" value="Unassembled WGS sequence"/>
</dbReference>
<evidence type="ECO:0000313" key="3">
    <source>
        <dbReference type="Proteomes" id="UP001596022"/>
    </source>
</evidence>
<dbReference type="PANTHER" id="PTHR35333">
    <property type="entry name" value="BETA-LACTAMASE"/>
    <property type="match status" value="1"/>
</dbReference>
<feature type="domain" description="Beta-lactamase class A catalytic" evidence="1">
    <location>
        <begin position="19"/>
        <end position="262"/>
    </location>
</feature>
<dbReference type="Gene3D" id="3.40.710.10">
    <property type="entry name" value="DD-peptidase/beta-lactamase superfamily"/>
    <property type="match status" value="1"/>
</dbReference>
<dbReference type="SUPFAM" id="SSF56601">
    <property type="entry name" value="beta-lactamase/transpeptidase-like"/>
    <property type="match status" value="1"/>
</dbReference>
<sequence>MSLQRKLEAVLEGASGTFGVAVKHLRTGESVEINGHRLFQTASVCKVAILATLYDEVHKGHISLKTRTTLTNTDLVPGSGVLQLMDDGLAVTIKDLATMMIIVSDNQATDKILELVTKEKVNRLTLALGLNDTHLEHSIWELLSVYAGMDPGQKSYDDLEKALETTYPESKIFDMTMKNNVSTPHDMNILLEKLANKTLVTSEASEQMLDILGNQQFGHRIPYLLPEGAKVANKTGSIGSVVNDVGVVYVADSEDAFVMSVLSIGNATNIEGERTIAQLAKTAYDHFLTLT</sequence>
<evidence type="ECO:0000259" key="1">
    <source>
        <dbReference type="Pfam" id="PF13354"/>
    </source>
</evidence>
<comment type="caution">
    <text evidence="2">The sequence shown here is derived from an EMBL/GenBank/DDBJ whole genome shotgun (WGS) entry which is preliminary data.</text>
</comment>
<dbReference type="GO" id="GO:0016787">
    <property type="term" value="F:hydrolase activity"/>
    <property type="evidence" value="ECO:0007669"/>
    <property type="project" value="UniProtKB-KW"/>
</dbReference>
<dbReference type="InterPro" id="IPR045155">
    <property type="entry name" value="Beta-lactam_cat"/>
</dbReference>
<dbReference type="InterPro" id="IPR000871">
    <property type="entry name" value="Beta-lactam_class-A"/>
</dbReference>
<dbReference type="InterPro" id="IPR012338">
    <property type="entry name" value="Beta-lactam/transpept-like"/>
</dbReference>
<accession>A0ABV9GKZ6</accession>
<name>A0ABV9GKZ6_9BACL</name>
<dbReference type="PANTHER" id="PTHR35333:SF3">
    <property type="entry name" value="BETA-LACTAMASE-TYPE TRANSPEPTIDASE FOLD CONTAINING PROTEIN"/>
    <property type="match status" value="1"/>
</dbReference>
<evidence type="ECO:0000313" key="2">
    <source>
        <dbReference type="EMBL" id="MFC4618776.1"/>
    </source>
</evidence>
<gene>
    <name evidence="2" type="ORF">ACFO4N_08495</name>
</gene>
<proteinExistence type="predicted"/>
<dbReference type="EMBL" id="JBHSFW010000003">
    <property type="protein sequence ID" value="MFC4618776.1"/>
    <property type="molecule type" value="Genomic_DNA"/>
</dbReference>